<evidence type="ECO:0000313" key="2">
    <source>
        <dbReference type="Proteomes" id="UP000054653"/>
    </source>
</evidence>
<proteinExistence type="predicted"/>
<gene>
    <name evidence="1" type="ORF">T03_16250</name>
</gene>
<keyword evidence="2" id="KW-1185">Reference proteome</keyword>
<dbReference type="AlphaFoldDB" id="A0A0V0YT49"/>
<sequence>MVSDYSYICHDFYPAPLQSCSQTTTIPADA</sequence>
<dbReference type="Proteomes" id="UP000054653">
    <property type="component" value="Unassembled WGS sequence"/>
</dbReference>
<name>A0A0V0YT49_TRIBR</name>
<reference evidence="1 2" key="1">
    <citation type="submission" date="2015-01" db="EMBL/GenBank/DDBJ databases">
        <title>Evolution of Trichinella species and genotypes.</title>
        <authorList>
            <person name="Korhonen P.K."/>
            <person name="Edoardo P."/>
            <person name="Giuseppe L.R."/>
            <person name="Gasser R.B."/>
        </authorList>
    </citation>
    <scope>NUCLEOTIDE SEQUENCE [LARGE SCALE GENOMIC DNA]</scope>
    <source>
        <strain evidence="1">ISS120</strain>
    </source>
</reference>
<evidence type="ECO:0000313" key="1">
    <source>
        <dbReference type="EMBL" id="KRY03171.1"/>
    </source>
</evidence>
<dbReference type="EMBL" id="JYDI01006765">
    <property type="protein sequence ID" value="KRY03171.1"/>
    <property type="molecule type" value="Genomic_DNA"/>
</dbReference>
<comment type="caution">
    <text evidence="1">The sequence shown here is derived from an EMBL/GenBank/DDBJ whole genome shotgun (WGS) entry which is preliminary data.</text>
</comment>
<protein>
    <submittedName>
        <fullName evidence="1">Uncharacterized protein</fullName>
    </submittedName>
</protein>
<accession>A0A0V0YT49</accession>
<organism evidence="1 2">
    <name type="scientific">Trichinella britovi</name>
    <name type="common">Parasitic roundworm</name>
    <dbReference type="NCBI Taxonomy" id="45882"/>
    <lineage>
        <taxon>Eukaryota</taxon>
        <taxon>Metazoa</taxon>
        <taxon>Ecdysozoa</taxon>
        <taxon>Nematoda</taxon>
        <taxon>Enoplea</taxon>
        <taxon>Dorylaimia</taxon>
        <taxon>Trichinellida</taxon>
        <taxon>Trichinellidae</taxon>
        <taxon>Trichinella</taxon>
    </lineage>
</organism>